<evidence type="ECO:0000313" key="2">
    <source>
        <dbReference type="Proteomes" id="UP001160483"/>
    </source>
</evidence>
<evidence type="ECO:0000313" key="1">
    <source>
        <dbReference type="EMBL" id="CAH0475042.1"/>
    </source>
</evidence>
<comment type="caution">
    <text evidence="1">The sequence shown here is derived from an EMBL/GenBank/DDBJ whole genome shotgun (WGS) entry which is preliminary data.</text>
</comment>
<gene>
    <name evidence="1" type="ORF">PBS003_LOCUS1878</name>
</gene>
<protein>
    <submittedName>
        <fullName evidence="1">Uncharacterized protein</fullName>
    </submittedName>
</protein>
<reference evidence="1" key="1">
    <citation type="submission" date="2021-11" db="EMBL/GenBank/DDBJ databases">
        <authorList>
            <person name="Islam A."/>
            <person name="Islam S."/>
            <person name="Flora M.S."/>
            <person name="Rahman M."/>
            <person name="Ziaur R.M."/>
            <person name="Epstein J.H."/>
            <person name="Hassan M."/>
            <person name="Klassen M."/>
            <person name="Woodard K."/>
            <person name="Webb A."/>
            <person name="Webby R.J."/>
            <person name="El Zowalaty M.E."/>
        </authorList>
    </citation>
    <scope>NUCLEOTIDE SEQUENCE</scope>
    <source>
        <strain evidence="1">Pbs3</strain>
    </source>
</reference>
<organism evidence="1 2">
    <name type="scientific">Peronospora belbahrii</name>
    <dbReference type="NCBI Taxonomy" id="622444"/>
    <lineage>
        <taxon>Eukaryota</taxon>
        <taxon>Sar</taxon>
        <taxon>Stramenopiles</taxon>
        <taxon>Oomycota</taxon>
        <taxon>Peronosporomycetes</taxon>
        <taxon>Peronosporales</taxon>
        <taxon>Peronosporaceae</taxon>
        <taxon>Peronospora</taxon>
    </lineage>
</organism>
<proteinExistence type="predicted"/>
<dbReference type="EMBL" id="CAKKTJ010000119">
    <property type="protein sequence ID" value="CAH0475042.1"/>
    <property type="molecule type" value="Genomic_DNA"/>
</dbReference>
<dbReference type="AlphaFoldDB" id="A0AAU9KL75"/>
<dbReference type="Proteomes" id="UP001160483">
    <property type="component" value="Unassembled WGS sequence"/>
</dbReference>
<sequence length="70" mass="8195">MFQTGVHFCLNLLLSDELAEICQYDLFYEQPTKLCLEQGHFRLMIAQVCCNLGLDEHRANHSTLRRLNHC</sequence>
<accession>A0AAU9KL75</accession>
<name>A0AAU9KL75_9STRA</name>